<sequence length="136" mass="15016">MQLARFALPGGMSLAVCLLTFFIDETLAFGGAFEAGSDGRGLAPAAKSQSPKRIFQYPNQFSCDIHPPVLTVEYLARVHWCRSPGSGRRHRQKDSDSIDIDAEWVYGALGKLFTPHPFVIFVDFSQGRIKHVGAFT</sequence>
<dbReference type="AlphaFoldDB" id="A0A4Y2RAF7"/>
<comment type="caution">
    <text evidence="2">The sequence shown here is derived from an EMBL/GenBank/DDBJ whole genome shotgun (WGS) entry which is preliminary data.</text>
</comment>
<name>A0A4Y2RAF7_ARAVE</name>
<reference evidence="2 3" key="1">
    <citation type="journal article" date="2019" name="Sci. Rep.">
        <title>Orb-weaving spider Araneus ventricosus genome elucidates the spidroin gene catalogue.</title>
        <authorList>
            <person name="Kono N."/>
            <person name="Nakamura H."/>
            <person name="Ohtoshi R."/>
            <person name="Moran D.A.P."/>
            <person name="Shinohara A."/>
            <person name="Yoshida Y."/>
            <person name="Fujiwara M."/>
            <person name="Mori M."/>
            <person name="Tomita M."/>
            <person name="Arakawa K."/>
        </authorList>
    </citation>
    <scope>NUCLEOTIDE SEQUENCE [LARGE SCALE GENOMIC DNA]</scope>
</reference>
<keyword evidence="3" id="KW-1185">Reference proteome</keyword>
<feature type="signal peptide" evidence="1">
    <location>
        <begin position="1"/>
        <end position="28"/>
    </location>
</feature>
<dbReference type="EMBL" id="BGPR01016266">
    <property type="protein sequence ID" value="GBN72426.1"/>
    <property type="molecule type" value="Genomic_DNA"/>
</dbReference>
<keyword evidence="1" id="KW-0732">Signal</keyword>
<evidence type="ECO:0000313" key="3">
    <source>
        <dbReference type="Proteomes" id="UP000499080"/>
    </source>
</evidence>
<dbReference type="Proteomes" id="UP000499080">
    <property type="component" value="Unassembled WGS sequence"/>
</dbReference>
<proteinExistence type="predicted"/>
<evidence type="ECO:0000313" key="2">
    <source>
        <dbReference type="EMBL" id="GBN72426.1"/>
    </source>
</evidence>
<organism evidence="2 3">
    <name type="scientific">Araneus ventricosus</name>
    <name type="common">Orbweaver spider</name>
    <name type="synonym">Epeira ventricosa</name>
    <dbReference type="NCBI Taxonomy" id="182803"/>
    <lineage>
        <taxon>Eukaryota</taxon>
        <taxon>Metazoa</taxon>
        <taxon>Ecdysozoa</taxon>
        <taxon>Arthropoda</taxon>
        <taxon>Chelicerata</taxon>
        <taxon>Arachnida</taxon>
        <taxon>Araneae</taxon>
        <taxon>Araneomorphae</taxon>
        <taxon>Entelegynae</taxon>
        <taxon>Araneoidea</taxon>
        <taxon>Araneidae</taxon>
        <taxon>Araneus</taxon>
    </lineage>
</organism>
<gene>
    <name evidence="2" type="ORF">AVEN_273746_1</name>
</gene>
<accession>A0A4Y2RAF7</accession>
<evidence type="ECO:0000256" key="1">
    <source>
        <dbReference type="SAM" id="SignalP"/>
    </source>
</evidence>
<feature type="chain" id="PRO_5021224071" evidence="1">
    <location>
        <begin position="29"/>
        <end position="136"/>
    </location>
</feature>
<protein>
    <submittedName>
        <fullName evidence="2">Uncharacterized protein</fullName>
    </submittedName>
</protein>